<evidence type="ECO:0000256" key="5">
    <source>
        <dbReference type="ARBA" id="ARBA00023014"/>
    </source>
</evidence>
<proteinExistence type="predicted"/>
<dbReference type="PROSITE" id="PS51257">
    <property type="entry name" value="PROKAR_LIPOPROTEIN"/>
    <property type="match status" value="1"/>
</dbReference>
<dbReference type="GO" id="GO:0051536">
    <property type="term" value="F:iron-sulfur cluster binding"/>
    <property type="evidence" value="ECO:0007669"/>
    <property type="project" value="UniProtKB-KW"/>
</dbReference>
<reference evidence="7 8" key="1">
    <citation type="submission" date="2018-03" db="EMBL/GenBank/DDBJ databases">
        <title>Genomic Encyclopedia of Archaeal and Bacterial Type Strains, Phase II (KMG-II): from individual species to whole genera.</title>
        <authorList>
            <person name="Goeker M."/>
        </authorList>
    </citation>
    <scope>NUCLEOTIDE SEQUENCE [LARGE SCALE GENOMIC DNA]</scope>
    <source>
        <strain evidence="7 8">DSM 28229</strain>
    </source>
</reference>
<keyword evidence="8" id="KW-1185">Reference proteome</keyword>
<dbReference type="PANTHER" id="PTHR43409:SF4">
    <property type="entry name" value="RADICAL SAM SUPERFAMILY PROTEIN"/>
    <property type="match status" value="1"/>
</dbReference>
<dbReference type="Gene3D" id="3.20.20.70">
    <property type="entry name" value="Aldolase class I"/>
    <property type="match status" value="1"/>
</dbReference>
<evidence type="ECO:0000259" key="6">
    <source>
        <dbReference type="PROSITE" id="PS51918"/>
    </source>
</evidence>
<dbReference type="Pfam" id="PF04055">
    <property type="entry name" value="Radical_SAM"/>
    <property type="match status" value="1"/>
</dbReference>
<dbReference type="SFLD" id="SFLDG01095">
    <property type="entry name" value="Uncharacterised_Radical_SAM_Su"/>
    <property type="match status" value="1"/>
</dbReference>
<dbReference type="InterPro" id="IPR051198">
    <property type="entry name" value="BchE-like"/>
</dbReference>
<accession>A0A315ZE77</accession>
<dbReference type="SUPFAM" id="SSF102114">
    <property type="entry name" value="Radical SAM enzymes"/>
    <property type="match status" value="1"/>
</dbReference>
<evidence type="ECO:0000256" key="3">
    <source>
        <dbReference type="ARBA" id="ARBA00022723"/>
    </source>
</evidence>
<gene>
    <name evidence="7" type="ORF">BC781_102592</name>
</gene>
<evidence type="ECO:0000256" key="4">
    <source>
        <dbReference type="ARBA" id="ARBA00023004"/>
    </source>
</evidence>
<dbReference type="CDD" id="cd01335">
    <property type="entry name" value="Radical_SAM"/>
    <property type="match status" value="1"/>
</dbReference>
<keyword evidence="5" id="KW-0411">Iron-sulfur</keyword>
<name>A0A315ZE77_SEDFL</name>
<dbReference type="AlphaFoldDB" id="A0A315ZE77"/>
<protein>
    <submittedName>
        <fullName evidence="7">Radical SAM family protein</fullName>
    </submittedName>
</protein>
<dbReference type="Proteomes" id="UP000245535">
    <property type="component" value="Unassembled WGS sequence"/>
</dbReference>
<dbReference type="RefSeq" id="WP_109617253.1">
    <property type="nucleotide sequence ID" value="NZ_QGDO01000002.1"/>
</dbReference>
<dbReference type="EMBL" id="QGDO01000002">
    <property type="protein sequence ID" value="PWJ43044.1"/>
    <property type="molecule type" value="Genomic_DNA"/>
</dbReference>
<comment type="caution">
    <text evidence="7">The sequence shown here is derived from an EMBL/GenBank/DDBJ whole genome shotgun (WGS) entry which is preliminary data.</text>
</comment>
<dbReference type="SMART" id="SM00729">
    <property type="entry name" value="Elp3"/>
    <property type="match status" value="1"/>
</dbReference>
<organism evidence="7 8">
    <name type="scientific">Sediminitomix flava</name>
    <dbReference type="NCBI Taxonomy" id="379075"/>
    <lineage>
        <taxon>Bacteria</taxon>
        <taxon>Pseudomonadati</taxon>
        <taxon>Bacteroidota</taxon>
        <taxon>Cytophagia</taxon>
        <taxon>Cytophagales</taxon>
        <taxon>Flammeovirgaceae</taxon>
        <taxon>Sediminitomix</taxon>
    </lineage>
</organism>
<evidence type="ECO:0000313" key="7">
    <source>
        <dbReference type="EMBL" id="PWJ43044.1"/>
    </source>
</evidence>
<dbReference type="GO" id="GO:0046872">
    <property type="term" value="F:metal ion binding"/>
    <property type="evidence" value="ECO:0007669"/>
    <property type="project" value="UniProtKB-KW"/>
</dbReference>
<keyword evidence="3" id="KW-0479">Metal-binding</keyword>
<keyword evidence="2" id="KW-0949">S-adenosyl-L-methionine</keyword>
<evidence type="ECO:0000256" key="2">
    <source>
        <dbReference type="ARBA" id="ARBA00022691"/>
    </source>
</evidence>
<dbReference type="OrthoDB" id="9777636at2"/>
<dbReference type="InterPro" id="IPR006638">
    <property type="entry name" value="Elp3/MiaA/NifB-like_rSAM"/>
</dbReference>
<dbReference type="GO" id="GO:0003824">
    <property type="term" value="F:catalytic activity"/>
    <property type="evidence" value="ECO:0007669"/>
    <property type="project" value="InterPro"/>
</dbReference>
<keyword evidence="4" id="KW-0408">Iron</keyword>
<dbReference type="SFLD" id="SFLDG01082">
    <property type="entry name" value="B12-binding_domain_containing"/>
    <property type="match status" value="1"/>
</dbReference>
<dbReference type="SFLD" id="SFLDS00029">
    <property type="entry name" value="Radical_SAM"/>
    <property type="match status" value="1"/>
</dbReference>
<dbReference type="PROSITE" id="PS51918">
    <property type="entry name" value="RADICAL_SAM"/>
    <property type="match status" value="1"/>
</dbReference>
<feature type="domain" description="Radical SAM core" evidence="6">
    <location>
        <begin position="11"/>
        <end position="247"/>
    </location>
</feature>
<comment type="cofactor">
    <cofactor evidence="1">
        <name>[4Fe-4S] cluster</name>
        <dbReference type="ChEBI" id="CHEBI:49883"/>
    </cofactor>
</comment>
<evidence type="ECO:0000313" key="8">
    <source>
        <dbReference type="Proteomes" id="UP000245535"/>
    </source>
</evidence>
<dbReference type="InterPro" id="IPR013785">
    <property type="entry name" value="Aldolase_TIM"/>
</dbReference>
<dbReference type="InterPro" id="IPR007197">
    <property type="entry name" value="rSAM"/>
</dbReference>
<evidence type="ECO:0000256" key="1">
    <source>
        <dbReference type="ARBA" id="ARBA00001966"/>
    </source>
</evidence>
<sequence length="290" mass="33251">MNYEGKVYRPWIEANSLLIQVTLGCSHNTCTFCDMFSDKRFRVRKVEDIFADIEQARKYYPYVPSIFLIDGNVMVLKTATLLKVLNKIKETFPECKKISLYSSFNDLKRKSVEDLKLLKEAGLDMAYIGLESGDRETLERIEKGMTPEEAVEGMANAKAAGIRVLASFIFGMGGKERSKEHIEETVKLLNILQPEEIAPMALAIQPNTKLEQQVESGEFVRATPLQILHEEKYLLENMNFETVYWGDHGNNIAPMRGYFPDLKASFLNRINHEIETNPITKQKVHNTYAW</sequence>
<dbReference type="InterPro" id="IPR058240">
    <property type="entry name" value="rSAM_sf"/>
</dbReference>
<dbReference type="PANTHER" id="PTHR43409">
    <property type="entry name" value="ANAEROBIC MAGNESIUM-PROTOPORPHYRIN IX MONOMETHYL ESTER CYCLASE-RELATED"/>
    <property type="match status" value="1"/>
</dbReference>